<keyword evidence="3" id="KW-1185">Reference proteome</keyword>
<organism evidence="2 3">
    <name type="scientific">Varanus komodoensis</name>
    <name type="common">Komodo dragon</name>
    <dbReference type="NCBI Taxonomy" id="61221"/>
    <lineage>
        <taxon>Eukaryota</taxon>
        <taxon>Metazoa</taxon>
        <taxon>Chordata</taxon>
        <taxon>Craniata</taxon>
        <taxon>Vertebrata</taxon>
        <taxon>Euteleostomi</taxon>
        <taxon>Lepidosauria</taxon>
        <taxon>Squamata</taxon>
        <taxon>Bifurcata</taxon>
        <taxon>Unidentata</taxon>
        <taxon>Episquamata</taxon>
        <taxon>Toxicofera</taxon>
        <taxon>Anguimorpha</taxon>
        <taxon>Paleoanguimorpha</taxon>
        <taxon>Varanoidea</taxon>
        <taxon>Varanidae</taxon>
        <taxon>Varanus</taxon>
    </lineage>
</organism>
<accession>A0A8D2LH03</accession>
<sequence>PTLHIRKGGGVNSLKLDDPLSALSQLQDCSAADIFPSLPRMLPVHALMQKLLPQPVVTLLLYYASMSDKIPREWATVEHDLQVTVATCFSAPDSCPLDFCFAWLPSPPLFNVFEFLAVLLLPPGASASPVGDVMQTPQFQVRRLKKLLEAERENRDDLERELAEARKLLDEKGAAARPEPGVAGPWHISPGRSLWAGAPACVQAPCR</sequence>
<evidence type="ECO:0000256" key="1">
    <source>
        <dbReference type="SAM" id="Coils"/>
    </source>
</evidence>
<keyword evidence="1" id="KW-0175">Coiled coil</keyword>
<protein>
    <submittedName>
        <fullName evidence="2">Uncharacterized protein</fullName>
    </submittedName>
</protein>
<feature type="coiled-coil region" evidence="1">
    <location>
        <begin position="141"/>
        <end position="175"/>
    </location>
</feature>
<name>A0A8D2LH03_VARKO</name>
<evidence type="ECO:0000313" key="2">
    <source>
        <dbReference type="Ensembl" id="ENSVKKP00000021968.1"/>
    </source>
</evidence>
<dbReference type="Ensembl" id="ENSVKKT00000022514.1">
    <property type="protein sequence ID" value="ENSVKKP00000021968.1"/>
    <property type="gene ID" value="ENSVKKG00000014675.1"/>
</dbReference>
<dbReference type="Proteomes" id="UP000694545">
    <property type="component" value="Unplaced"/>
</dbReference>
<evidence type="ECO:0000313" key="3">
    <source>
        <dbReference type="Proteomes" id="UP000694545"/>
    </source>
</evidence>
<reference evidence="2" key="1">
    <citation type="submission" date="2025-08" db="UniProtKB">
        <authorList>
            <consortium name="Ensembl"/>
        </authorList>
    </citation>
    <scope>IDENTIFICATION</scope>
</reference>
<reference evidence="2" key="2">
    <citation type="submission" date="2025-09" db="UniProtKB">
        <authorList>
            <consortium name="Ensembl"/>
        </authorList>
    </citation>
    <scope>IDENTIFICATION</scope>
</reference>
<dbReference type="AlphaFoldDB" id="A0A8D2LH03"/>
<proteinExistence type="predicted"/>